<evidence type="ECO:0000313" key="3">
    <source>
        <dbReference type="Proteomes" id="UP000182146"/>
    </source>
</evidence>
<dbReference type="InterPro" id="IPR043519">
    <property type="entry name" value="NT_sf"/>
</dbReference>
<dbReference type="SUPFAM" id="SSF81301">
    <property type="entry name" value="Nucleotidyltransferase"/>
    <property type="match status" value="1"/>
</dbReference>
<dbReference type="Gene3D" id="3.30.460.10">
    <property type="entry name" value="Beta Polymerase, domain 2"/>
    <property type="match status" value="1"/>
</dbReference>
<feature type="domain" description="Polymerase nucleotidyl transferase" evidence="1">
    <location>
        <begin position="9"/>
        <end position="58"/>
    </location>
</feature>
<gene>
    <name evidence="2" type="ORF">SAMN05660860_01196</name>
</gene>
<keyword evidence="2" id="KW-0808">Transferase</keyword>
<dbReference type="RefSeq" id="WP_052445910.1">
    <property type="nucleotide sequence ID" value="NZ_FNGU01000002.1"/>
</dbReference>
<evidence type="ECO:0000313" key="2">
    <source>
        <dbReference type="EMBL" id="SDL75393.1"/>
    </source>
</evidence>
<dbReference type="InterPro" id="IPR002934">
    <property type="entry name" value="Polymerase_NTP_transf_dom"/>
</dbReference>
<dbReference type="OrthoDB" id="463845at2"/>
<dbReference type="PANTHER" id="PTHR33933">
    <property type="entry name" value="NUCLEOTIDYLTRANSFERASE"/>
    <property type="match status" value="1"/>
</dbReference>
<protein>
    <submittedName>
        <fullName evidence="2">Nucleotidyltransferase domain-containing protein</fullName>
    </submittedName>
</protein>
<dbReference type="PANTHER" id="PTHR33933:SF1">
    <property type="entry name" value="PROTEIN ADENYLYLTRANSFERASE MNTA-RELATED"/>
    <property type="match status" value="1"/>
</dbReference>
<accession>A0A1G9MMV2</accession>
<dbReference type="AlphaFoldDB" id="A0A1G9MMV2"/>
<dbReference type="InterPro" id="IPR052548">
    <property type="entry name" value="Type_VII_TA_antitoxin"/>
</dbReference>
<dbReference type="CDD" id="cd05403">
    <property type="entry name" value="NT_KNTase_like"/>
    <property type="match status" value="1"/>
</dbReference>
<evidence type="ECO:0000259" key="1">
    <source>
        <dbReference type="Pfam" id="PF01909"/>
    </source>
</evidence>
<dbReference type="EMBL" id="FNGU01000002">
    <property type="protein sequence ID" value="SDL75393.1"/>
    <property type="molecule type" value="Genomic_DNA"/>
</dbReference>
<dbReference type="Proteomes" id="UP000182146">
    <property type="component" value="Unassembled WGS sequence"/>
</dbReference>
<organism evidence="2 3">
    <name type="scientific">Geoalkalibacter ferrihydriticus</name>
    <dbReference type="NCBI Taxonomy" id="392333"/>
    <lineage>
        <taxon>Bacteria</taxon>
        <taxon>Pseudomonadati</taxon>
        <taxon>Thermodesulfobacteriota</taxon>
        <taxon>Desulfuromonadia</taxon>
        <taxon>Desulfuromonadales</taxon>
        <taxon>Geoalkalibacteraceae</taxon>
        <taxon>Geoalkalibacter</taxon>
    </lineage>
</organism>
<proteinExistence type="predicted"/>
<sequence>MDSRLAIILRELRRRLQELYGERLVRFVFFGSQARGDADLGSDIDVMVILQDTVSPGREITRTHPLVATMCCAVWP</sequence>
<dbReference type="Pfam" id="PF01909">
    <property type="entry name" value="NTP_transf_2"/>
    <property type="match status" value="1"/>
</dbReference>
<reference evidence="2 3" key="1">
    <citation type="submission" date="2016-10" db="EMBL/GenBank/DDBJ databases">
        <authorList>
            <person name="de Groot N.N."/>
        </authorList>
    </citation>
    <scope>NUCLEOTIDE SEQUENCE [LARGE SCALE GENOMIC DNA]</scope>
    <source>
        <strain evidence="2 3">DSM 17813</strain>
    </source>
</reference>
<name>A0A1G9MMV2_9BACT</name>
<dbReference type="STRING" id="392333.SAMN05660860_01196"/>
<dbReference type="GO" id="GO:0016779">
    <property type="term" value="F:nucleotidyltransferase activity"/>
    <property type="evidence" value="ECO:0007669"/>
    <property type="project" value="InterPro"/>
</dbReference>